<evidence type="ECO:0000313" key="2">
    <source>
        <dbReference type="EMBL" id="BCK79180.1"/>
    </source>
</evidence>
<keyword evidence="3" id="KW-1185">Reference proteome</keyword>
<evidence type="ECO:0000313" key="3">
    <source>
        <dbReference type="Proteomes" id="UP000681343"/>
    </source>
</evidence>
<proteinExistence type="predicted"/>
<dbReference type="Proteomes" id="UP000681343">
    <property type="component" value="Chromosome"/>
</dbReference>
<keyword evidence="1" id="KW-0472">Membrane</keyword>
<keyword evidence="1" id="KW-0812">Transmembrane</keyword>
<accession>A0A810PTM2</accession>
<sequence length="55" mass="5914">MKAKHALYLGLIIIGAAFLLIDATVLGFIFEAAGLVLLLISALMEWAGEHQDPHP</sequence>
<feature type="transmembrane region" description="Helical" evidence="1">
    <location>
        <begin position="7"/>
        <end position="40"/>
    </location>
</feature>
<evidence type="ECO:0000256" key="1">
    <source>
        <dbReference type="SAM" id="Phobius"/>
    </source>
</evidence>
<protein>
    <submittedName>
        <fullName evidence="2">Uncharacterized protein</fullName>
    </submittedName>
</protein>
<dbReference type="EMBL" id="AP023415">
    <property type="protein sequence ID" value="BCK79180.1"/>
    <property type="molecule type" value="Genomic_DNA"/>
</dbReference>
<gene>
    <name evidence="2" type="ORF">MM35RIKEN_13720</name>
</gene>
<name>A0A810PTM2_9FIRM</name>
<dbReference type="RefSeq" id="WP_212820454.1">
    <property type="nucleotide sequence ID" value="NZ_AP023415.1"/>
</dbReference>
<dbReference type="AlphaFoldDB" id="A0A810PTM2"/>
<reference evidence="2" key="1">
    <citation type="submission" date="2020-09" db="EMBL/GenBank/DDBJ databases">
        <title>New species isolated from human feces.</title>
        <authorList>
            <person name="Kitahara M."/>
            <person name="Shigeno Y."/>
            <person name="Shime M."/>
            <person name="Matsumoto Y."/>
            <person name="Nakamura S."/>
            <person name="Motooka D."/>
            <person name="Fukuoka S."/>
            <person name="Nishikawa H."/>
            <person name="Benno Y."/>
        </authorList>
    </citation>
    <scope>NUCLEOTIDE SEQUENCE</scope>
    <source>
        <strain evidence="2">MM35</strain>
    </source>
</reference>
<dbReference type="KEGG" id="vfa:MM35RIKEN_13720"/>
<keyword evidence="1" id="KW-1133">Transmembrane helix</keyword>
<organism evidence="2 3">
    <name type="scientific">Vescimonas fastidiosa</name>
    <dbReference type="NCBI Taxonomy" id="2714353"/>
    <lineage>
        <taxon>Bacteria</taxon>
        <taxon>Bacillati</taxon>
        <taxon>Bacillota</taxon>
        <taxon>Clostridia</taxon>
        <taxon>Eubacteriales</taxon>
        <taxon>Oscillospiraceae</taxon>
        <taxon>Vescimonas</taxon>
    </lineage>
</organism>